<name>A0AAV3PEJ6_LITER</name>
<proteinExistence type="predicted"/>
<evidence type="ECO:0000313" key="3">
    <source>
        <dbReference type="Proteomes" id="UP001454036"/>
    </source>
</evidence>
<gene>
    <name evidence="2" type="ORF">LIER_08778</name>
</gene>
<evidence type="ECO:0000313" key="2">
    <source>
        <dbReference type="EMBL" id="GAA0149648.1"/>
    </source>
</evidence>
<dbReference type="AlphaFoldDB" id="A0AAV3PEJ6"/>
<sequence>MSRKRKSHSPVEDELPDEFFKLVEPESWWREEGTIYNFSKDYDFLLRTWFVAYTIFLEPLRGPVFWTKSPYPAILPPNMRVLPGRPKRCRNKDAAERAEEAEKQVELKAKKKQDDEVFKASRKGVVMHCKICGGVGHNTRTNPRKPAPSDGESGSQPAPSSKAKKRKIRASSSQPAPSTREDGDL</sequence>
<evidence type="ECO:0000256" key="1">
    <source>
        <dbReference type="SAM" id="MobiDB-lite"/>
    </source>
</evidence>
<dbReference type="EMBL" id="BAABME010001444">
    <property type="protein sequence ID" value="GAA0149648.1"/>
    <property type="molecule type" value="Genomic_DNA"/>
</dbReference>
<feature type="region of interest" description="Disordered" evidence="1">
    <location>
        <begin position="132"/>
        <end position="185"/>
    </location>
</feature>
<keyword evidence="3" id="KW-1185">Reference proteome</keyword>
<accession>A0AAV3PEJ6</accession>
<reference evidence="2 3" key="1">
    <citation type="submission" date="2024-01" db="EMBL/GenBank/DDBJ databases">
        <title>The complete chloroplast genome sequence of Lithospermum erythrorhizon: insights into the phylogenetic relationship among Boraginaceae species and the maternal lineages of purple gromwells.</title>
        <authorList>
            <person name="Okada T."/>
            <person name="Watanabe K."/>
        </authorList>
    </citation>
    <scope>NUCLEOTIDE SEQUENCE [LARGE SCALE GENOMIC DNA]</scope>
</reference>
<protein>
    <submittedName>
        <fullName evidence="2">Uncharacterized protein</fullName>
    </submittedName>
</protein>
<comment type="caution">
    <text evidence="2">The sequence shown here is derived from an EMBL/GenBank/DDBJ whole genome shotgun (WGS) entry which is preliminary data.</text>
</comment>
<dbReference type="Proteomes" id="UP001454036">
    <property type="component" value="Unassembled WGS sequence"/>
</dbReference>
<organism evidence="2 3">
    <name type="scientific">Lithospermum erythrorhizon</name>
    <name type="common">Purple gromwell</name>
    <name type="synonym">Lithospermum officinale var. erythrorhizon</name>
    <dbReference type="NCBI Taxonomy" id="34254"/>
    <lineage>
        <taxon>Eukaryota</taxon>
        <taxon>Viridiplantae</taxon>
        <taxon>Streptophyta</taxon>
        <taxon>Embryophyta</taxon>
        <taxon>Tracheophyta</taxon>
        <taxon>Spermatophyta</taxon>
        <taxon>Magnoliopsida</taxon>
        <taxon>eudicotyledons</taxon>
        <taxon>Gunneridae</taxon>
        <taxon>Pentapetalae</taxon>
        <taxon>asterids</taxon>
        <taxon>lamiids</taxon>
        <taxon>Boraginales</taxon>
        <taxon>Boraginaceae</taxon>
        <taxon>Boraginoideae</taxon>
        <taxon>Lithospermeae</taxon>
        <taxon>Lithospermum</taxon>
    </lineage>
</organism>